<keyword evidence="3" id="KW-1185">Reference proteome</keyword>
<feature type="signal peptide" evidence="1">
    <location>
        <begin position="1"/>
        <end position="26"/>
    </location>
</feature>
<dbReference type="RefSeq" id="WP_345619896.1">
    <property type="nucleotide sequence ID" value="NZ_BAABIG010000024.1"/>
</dbReference>
<gene>
    <name evidence="2" type="ORF">GCM10023220_28360</name>
</gene>
<proteinExistence type="predicted"/>
<evidence type="ECO:0000256" key="1">
    <source>
        <dbReference type="SAM" id="SignalP"/>
    </source>
</evidence>
<name>A0ABP9BPU9_9ACTN</name>
<organism evidence="2 3">
    <name type="scientific">Streptomyces ziwulingensis</name>
    <dbReference type="NCBI Taxonomy" id="1045501"/>
    <lineage>
        <taxon>Bacteria</taxon>
        <taxon>Bacillati</taxon>
        <taxon>Actinomycetota</taxon>
        <taxon>Actinomycetes</taxon>
        <taxon>Kitasatosporales</taxon>
        <taxon>Streptomycetaceae</taxon>
        <taxon>Streptomyces</taxon>
    </lineage>
</organism>
<comment type="caution">
    <text evidence="2">The sequence shown here is derived from an EMBL/GenBank/DDBJ whole genome shotgun (WGS) entry which is preliminary data.</text>
</comment>
<keyword evidence="1" id="KW-0732">Signal</keyword>
<reference evidence="3" key="1">
    <citation type="journal article" date="2019" name="Int. J. Syst. Evol. Microbiol.">
        <title>The Global Catalogue of Microorganisms (GCM) 10K type strain sequencing project: providing services to taxonomists for standard genome sequencing and annotation.</title>
        <authorList>
            <consortium name="The Broad Institute Genomics Platform"/>
            <consortium name="The Broad Institute Genome Sequencing Center for Infectious Disease"/>
            <person name="Wu L."/>
            <person name="Ma J."/>
        </authorList>
    </citation>
    <scope>NUCLEOTIDE SEQUENCE [LARGE SCALE GENOMIC DNA]</scope>
    <source>
        <strain evidence="3">JCM 18081</strain>
    </source>
</reference>
<feature type="chain" id="PRO_5046100154" evidence="1">
    <location>
        <begin position="27"/>
        <end position="77"/>
    </location>
</feature>
<evidence type="ECO:0000313" key="3">
    <source>
        <dbReference type="Proteomes" id="UP001501265"/>
    </source>
</evidence>
<sequence length="77" mass="8010">MRMRTFVAAGLLALSAAAMGAGTASASDNPQGFELESGFFEHRARGEFMNVGGENGVTWAAKAEQHRGGGLEIESGH</sequence>
<accession>A0ABP9BPU9</accession>
<dbReference type="Proteomes" id="UP001501265">
    <property type="component" value="Unassembled WGS sequence"/>
</dbReference>
<protein>
    <submittedName>
        <fullName evidence="2">Uncharacterized protein</fullName>
    </submittedName>
</protein>
<evidence type="ECO:0000313" key="2">
    <source>
        <dbReference type="EMBL" id="GAA4798732.1"/>
    </source>
</evidence>
<dbReference type="EMBL" id="BAABIG010000024">
    <property type="protein sequence ID" value="GAA4798732.1"/>
    <property type="molecule type" value="Genomic_DNA"/>
</dbReference>